<gene>
    <name evidence="2" type="ORF">BIW11_08386</name>
</gene>
<reference evidence="2 3" key="1">
    <citation type="journal article" date="2017" name="Gigascience">
        <title>Draft genome of the honey bee ectoparasitic mite, Tropilaelaps mercedesae, is shaped by the parasitic life history.</title>
        <authorList>
            <person name="Dong X."/>
            <person name="Armstrong S.D."/>
            <person name="Xia D."/>
            <person name="Makepeace B.L."/>
            <person name="Darby A.C."/>
            <person name="Kadowaki T."/>
        </authorList>
    </citation>
    <scope>NUCLEOTIDE SEQUENCE [LARGE SCALE GENOMIC DNA]</scope>
    <source>
        <strain evidence="2">Wuxi-XJTLU</strain>
    </source>
</reference>
<name>A0A1V9XPX7_9ACAR</name>
<evidence type="ECO:0000313" key="2">
    <source>
        <dbReference type="EMBL" id="OQR75483.1"/>
    </source>
</evidence>
<dbReference type="EMBL" id="MNPL01006315">
    <property type="protein sequence ID" value="OQR75483.1"/>
    <property type="molecule type" value="Genomic_DNA"/>
</dbReference>
<organism evidence="2 3">
    <name type="scientific">Tropilaelaps mercedesae</name>
    <dbReference type="NCBI Taxonomy" id="418985"/>
    <lineage>
        <taxon>Eukaryota</taxon>
        <taxon>Metazoa</taxon>
        <taxon>Ecdysozoa</taxon>
        <taxon>Arthropoda</taxon>
        <taxon>Chelicerata</taxon>
        <taxon>Arachnida</taxon>
        <taxon>Acari</taxon>
        <taxon>Parasitiformes</taxon>
        <taxon>Mesostigmata</taxon>
        <taxon>Gamasina</taxon>
        <taxon>Dermanyssoidea</taxon>
        <taxon>Laelapidae</taxon>
        <taxon>Tropilaelaps</taxon>
    </lineage>
</organism>
<comment type="caution">
    <text evidence="2">The sequence shown here is derived from an EMBL/GenBank/DDBJ whole genome shotgun (WGS) entry which is preliminary data.</text>
</comment>
<sequence>RNPLRGLLSFFFYSPQPLPLQEVDQAGSISTAGLLPGVDLILIADTSPEVTVPATSSFVELRDSSTSPIAWPSVQEDLAVTSDAAVGDATSAILDTEDAASSPIAVVTQESQGVQTLPPVPTEDALCSPIMTSPPAGHATMTDGEAMTDLTMGAIDATGAAATAVPTGDGKPKPASASTAVGTPIERADAHVGTSRPTSSKVVRVDRATSPIRATGRLRSTLSTEKRPAGARPPGDGVPPSESAEKTKRCRFVASDETDASAGATAGGDAESRSSSSVDLGAELGAATPISPGEQPMPDITSGDIATEIVADIEKQL</sequence>
<feature type="non-terminal residue" evidence="2">
    <location>
        <position position="317"/>
    </location>
</feature>
<evidence type="ECO:0000313" key="3">
    <source>
        <dbReference type="Proteomes" id="UP000192247"/>
    </source>
</evidence>
<proteinExistence type="predicted"/>
<feature type="region of interest" description="Disordered" evidence="1">
    <location>
        <begin position="163"/>
        <end position="303"/>
    </location>
</feature>
<dbReference type="AlphaFoldDB" id="A0A1V9XPX7"/>
<dbReference type="InParanoid" id="A0A1V9XPX7"/>
<feature type="compositionally biased region" description="Low complexity" evidence="1">
    <location>
        <begin position="260"/>
        <end position="269"/>
    </location>
</feature>
<accession>A0A1V9XPX7</accession>
<dbReference type="Proteomes" id="UP000192247">
    <property type="component" value="Unassembled WGS sequence"/>
</dbReference>
<evidence type="ECO:0000256" key="1">
    <source>
        <dbReference type="SAM" id="MobiDB-lite"/>
    </source>
</evidence>
<feature type="non-terminal residue" evidence="2">
    <location>
        <position position="1"/>
    </location>
</feature>
<keyword evidence="3" id="KW-1185">Reference proteome</keyword>
<protein>
    <submittedName>
        <fullName evidence="2">Uncharacterized protein</fullName>
    </submittedName>
</protein>